<evidence type="ECO:0000313" key="3">
    <source>
        <dbReference type="EMBL" id="REH37036.1"/>
    </source>
</evidence>
<dbReference type="InterPro" id="IPR025714">
    <property type="entry name" value="Methyltranfer_dom"/>
</dbReference>
<dbReference type="InterPro" id="IPR036388">
    <property type="entry name" value="WH-like_DNA-bd_sf"/>
</dbReference>
<name>A0A3E0H2D6_9PSEU</name>
<dbReference type="RefSeq" id="WP_116179199.1">
    <property type="nucleotide sequence ID" value="NZ_CP144375.1"/>
</dbReference>
<dbReference type="OrthoDB" id="9801363at2"/>
<dbReference type="Proteomes" id="UP000256269">
    <property type="component" value="Unassembled WGS sequence"/>
</dbReference>
<gene>
    <name evidence="3" type="ORF">BCF44_11540</name>
</gene>
<keyword evidence="3" id="KW-0808">Transferase</keyword>
<keyword evidence="4" id="KW-1185">Reference proteome</keyword>
<dbReference type="Pfam" id="PF13847">
    <property type="entry name" value="Methyltransf_31"/>
    <property type="match status" value="1"/>
</dbReference>
<dbReference type="Pfam" id="PF21320">
    <property type="entry name" value="WHD_Rv2258c"/>
    <property type="match status" value="1"/>
</dbReference>
<evidence type="ECO:0000259" key="2">
    <source>
        <dbReference type="Pfam" id="PF21320"/>
    </source>
</evidence>
<evidence type="ECO:0000259" key="1">
    <source>
        <dbReference type="Pfam" id="PF13847"/>
    </source>
</evidence>
<dbReference type="CDD" id="cd02440">
    <property type="entry name" value="AdoMet_MTases"/>
    <property type="match status" value="1"/>
</dbReference>
<dbReference type="GO" id="GO:0008168">
    <property type="term" value="F:methyltransferase activity"/>
    <property type="evidence" value="ECO:0007669"/>
    <property type="project" value="UniProtKB-KW"/>
</dbReference>
<organism evidence="3 4">
    <name type="scientific">Kutzneria buriramensis</name>
    <dbReference type="NCBI Taxonomy" id="1045776"/>
    <lineage>
        <taxon>Bacteria</taxon>
        <taxon>Bacillati</taxon>
        <taxon>Actinomycetota</taxon>
        <taxon>Actinomycetes</taxon>
        <taxon>Pseudonocardiales</taxon>
        <taxon>Pseudonocardiaceae</taxon>
        <taxon>Kutzneria</taxon>
    </lineage>
</organism>
<evidence type="ECO:0000313" key="4">
    <source>
        <dbReference type="Proteomes" id="UP000256269"/>
    </source>
</evidence>
<comment type="caution">
    <text evidence="3">The sequence shown here is derived from an EMBL/GenBank/DDBJ whole genome shotgun (WGS) entry which is preliminary data.</text>
</comment>
<dbReference type="InterPro" id="IPR048711">
    <property type="entry name" value="WHD_Rv2258c"/>
</dbReference>
<dbReference type="Gene3D" id="1.10.10.10">
    <property type="entry name" value="Winged helix-like DNA-binding domain superfamily/Winged helix DNA-binding domain"/>
    <property type="match status" value="1"/>
</dbReference>
<protein>
    <submittedName>
        <fullName evidence="3">Methyltransferase family protein</fullName>
    </submittedName>
</protein>
<dbReference type="AlphaFoldDB" id="A0A3E0H2D6"/>
<dbReference type="InterPro" id="IPR053173">
    <property type="entry name" value="SAM-binding_MTase"/>
</dbReference>
<dbReference type="SUPFAM" id="SSF53335">
    <property type="entry name" value="S-adenosyl-L-methionine-dependent methyltransferases"/>
    <property type="match status" value="1"/>
</dbReference>
<dbReference type="InterPro" id="IPR029063">
    <property type="entry name" value="SAM-dependent_MTases_sf"/>
</dbReference>
<dbReference type="InterPro" id="IPR036390">
    <property type="entry name" value="WH_DNA-bd_sf"/>
</dbReference>
<dbReference type="PANTHER" id="PTHR45128">
    <property type="entry name" value="METHYLTRANSFERASE TYPE 11"/>
    <property type="match status" value="1"/>
</dbReference>
<reference evidence="3 4" key="1">
    <citation type="submission" date="2018-08" db="EMBL/GenBank/DDBJ databases">
        <title>Genomic Encyclopedia of Archaeal and Bacterial Type Strains, Phase II (KMG-II): from individual species to whole genera.</title>
        <authorList>
            <person name="Goeker M."/>
        </authorList>
    </citation>
    <scope>NUCLEOTIDE SEQUENCE [LARGE SCALE GENOMIC DNA]</scope>
    <source>
        <strain evidence="3 4">DSM 45791</strain>
    </source>
</reference>
<keyword evidence="3" id="KW-0489">Methyltransferase</keyword>
<dbReference type="Gene3D" id="3.40.50.150">
    <property type="entry name" value="Vaccinia Virus protein VP39"/>
    <property type="match status" value="1"/>
</dbReference>
<dbReference type="EMBL" id="QUNO01000015">
    <property type="protein sequence ID" value="REH37036.1"/>
    <property type="molecule type" value="Genomic_DNA"/>
</dbReference>
<proteinExistence type="predicted"/>
<feature type="domain" description="Methyltransferase" evidence="1">
    <location>
        <begin position="165"/>
        <end position="269"/>
    </location>
</feature>
<accession>A0A3E0H2D6</accession>
<dbReference type="PANTHER" id="PTHR45128:SF2">
    <property type="entry name" value="METHYLTRANSFERASE DOMAIN-CONTAINING PROTEIN"/>
    <property type="match status" value="1"/>
</dbReference>
<dbReference type="SUPFAM" id="SSF46785">
    <property type="entry name" value="Winged helix' DNA-binding domain"/>
    <property type="match status" value="1"/>
</dbReference>
<feature type="domain" description="S-adenosylmethionine-dependent methyltransferase Rv2258c-like winged HTH" evidence="2">
    <location>
        <begin position="24"/>
        <end position="88"/>
    </location>
</feature>
<sequence length="344" mass="37194">MEPTDLSARVFQNAVGALELYTMYLGERLGYYRALAEHGALTAAELAAHTGTAERYAREWLDHHAAAGLVEVVEPGRYLLPEGHIPVLADSASLLFGTPMSIELVRAARRLGDVVDAYRAGGAPPPMMWEPEGRWPSNRAAYLNLLGKEWLPAIPDVHKRLSTSASVADVACGLGWSSIAMALEYPEITVHGLDLDERAIEAARENAAESGVADRVRFSAADAAGLSDGSYDLVTIIEALHDMSHPVAVLRAARNSLTDGGFVLVGDERTDPEPTTPASPREQYLYGWSVISCLPDAMGTPDSAATGTVMRPDTLRRYATEAGFRNVELLSIAADKWQFYLLSD</sequence>
<dbReference type="GO" id="GO:0032259">
    <property type="term" value="P:methylation"/>
    <property type="evidence" value="ECO:0007669"/>
    <property type="project" value="UniProtKB-KW"/>
</dbReference>